<reference evidence="2 3" key="1">
    <citation type="journal article" date="2016" name="Nat. Commun.">
        <title>Thousands of microbial genomes shed light on interconnected biogeochemical processes in an aquifer system.</title>
        <authorList>
            <person name="Anantharaman K."/>
            <person name="Brown C.T."/>
            <person name="Hug L.A."/>
            <person name="Sharon I."/>
            <person name="Castelle C.J."/>
            <person name="Probst A.J."/>
            <person name="Thomas B.C."/>
            <person name="Singh A."/>
            <person name="Wilkins M.J."/>
            <person name="Karaoz U."/>
            <person name="Brodie E.L."/>
            <person name="Williams K.H."/>
            <person name="Hubbard S.S."/>
            <person name="Banfield J.F."/>
        </authorList>
    </citation>
    <scope>NUCLEOTIDE SEQUENCE [LARGE SCALE GENOMIC DNA]</scope>
</reference>
<dbReference type="Proteomes" id="UP000177982">
    <property type="component" value="Unassembled WGS sequence"/>
</dbReference>
<evidence type="ECO:0000313" key="3">
    <source>
        <dbReference type="Proteomes" id="UP000177982"/>
    </source>
</evidence>
<organism evidence="2 3">
    <name type="scientific">Candidatus Sungbacteria bacterium RIFCSPLOWO2_01_FULL_47_10</name>
    <dbReference type="NCBI Taxonomy" id="1802276"/>
    <lineage>
        <taxon>Bacteria</taxon>
        <taxon>Candidatus Sungiibacteriota</taxon>
    </lineage>
</organism>
<dbReference type="InterPro" id="IPR043502">
    <property type="entry name" value="DNA/RNA_pol_sf"/>
</dbReference>
<dbReference type="PROSITE" id="PS50878">
    <property type="entry name" value="RT_POL"/>
    <property type="match status" value="1"/>
</dbReference>
<evidence type="ECO:0000313" key="2">
    <source>
        <dbReference type="EMBL" id="OHA04869.1"/>
    </source>
</evidence>
<gene>
    <name evidence="2" type="ORF">A2934_00830</name>
</gene>
<dbReference type="SUPFAM" id="SSF56672">
    <property type="entry name" value="DNA/RNA polymerases"/>
    <property type="match status" value="1"/>
</dbReference>
<name>A0A1G2L2G9_9BACT</name>
<dbReference type="AlphaFoldDB" id="A0A1G2L2G9"/>
<dbReference type="InterPro" id="IPR000477">
    <property type="entry name" value="RT_dom"/>
</dbReference>
<sequence length="121" mass="14455">MNFHFMKHTLKAKYYIRYADDFVILSENRAWLESLLPRIQEFLSEKLRLQLHPDKVSIKTLASDVDFLGFMHFPDHRILRMATKRRMMEKLVGINVWAIHNSYLGLLKHGNTHKLKEMTKT</sequence>
<evidence type="ECO:0000259" key="1">
    <source>
        <dbReference type="PROSITE" id="PS50878"/>
    </source>
</evidence>
<dbReference type="EMBL" id="MHQO01000067">
    <property type="protein sequence ID" value="OHA04869.1"/>
    <property type="molecule type" value="Genomic_DNA"/>
</dbReference>
<protein>
    <recommendedName>
        <fullName evidence="1">Reverse transcriptase domain-containing protein</fullName>
    </recommendedName>
</protein>
<comment type="caution">
    <text evidence="2">The sequence shown here is derived from an EMBL/GenBank/DDBJ whole genome shotgun (WGS) entry which is preliminary data.</text>
</comment>
<feature type="domain" description="Reverse transcriptase" evidence="1">
    <location>
        <begin position="1"/>
        <end position="72"/>
    </location>
</feature>
<proteinExistence type="predicted"/>
<dbReference type="Pfam" id="PF00078">
    <property type="entry name" value="RVT_1"/>
    <property type="match status" value="1"/>
</dbReference>
<accession>A0A1G2L2G9</accession>